<feature type="region of interest" description="Disordered" evidence="2">
    <location>
        <begin position="355"/>
        <end position="412"/>
    </location>
</feature>
<evidence type="ECO:0000313" key="5">
    <source>
        <dbReference type="Proteomes" id="UP001497383"/>
    </source>
</evidence>
<dbReference type="Proteomes" id="UP001497383">
    <property type="component" value="Chromosome 5"/>
</dbReference>
<evidence type="ECO:0000259" key="3">
    <source>
        <dbReference type="Pfam" id="PF10297"/>
    </source>
</evidence>
<feature type="compositionally biased region" description="Low complexity" evidence="2">
    <location>
        <begin position="401"/>
        <end position="412"/>
    </location>
</feature>
<feature type="compositionally biased region" description="Acidic residues" evidence="2">
    <location>
        <begin position="361"/>
        <end position="388"/>
    </location>
</feature>
<keyword evidence="1" id="KW-0539">Nucleus</keyword>
<feature type="compositionally biased region" description="Low complexity" evidence="2">
    <location>
        <begin position="101"/>
        <end position="115"/>
    </location>
</feature>
<dbReference type="EMBL" id="OZ022409">
    <property type="protein sequence ID" value="CAK9439901.1"/>
    <property type="molecule type" value="Genomic_DNA"/>
</dbReference>
<feature type="region of interest" description="Disordered" evidence="2">
    <location>
        <begin position="201"/>
        <end position="234"/>
    </location>
</feature>
<proteinExistence type="predicted"/>
<evidence type="ECO:0000313" key="4">
    <source>
        <dbReference type="EMBL" id="CAK9439901.1"/>
    </source>
</evidence>
<sequence>MLAKHIQYNTVHYNTDFSAIDARRTAYLQLMMAHVAQTTASLPGSFGAVSTPPQNSQSQPSHSSIPPPQVIKTSKEWILPPRPKPGRKLKDQSNQPAHADSLSLSPPGSCSSSQAQKKKKKKKPTAPTSHSDCCTAASNCHRNSSNSLLSSDISTISSLLKNIAIIDGENMSLKSNLLCLIHEYKHLKNSVLNPITTTIATTSSTSSTASQTTTPVATTGLTTSTSSNSNSNTTTTINASTAASTLESGEVQAVHKRSFNEVQMMSSAAAAVHKVELDLDESQIDEEHELTHLLSPLNKAISLDSSVISTTVSTPCLQPTIAEFDEFIKIDEMEDEGVMLKKCKTNDSTPLVTRRQFNYEGEVEEEEEEEEDSDLDINFEEEEEEEEEVGGKDLSRTTSPYSSDYDSHSLMSSLTRSTTVSSIGTTQDKPAFNLNANANVNANANPYPSCYSSSSASSTPLAYSAHKHAPPFTLKKMGTYFDLPKYEESNGSSPYRFKFDASFSEDKKHDDAYNYVADFLEEKLVMNHLSYYSIECDDEAGDARCGLELA</sequence>
<name>A0ABP0ZNS9_9ASCO</name>
<dbReference type="GeneID" id="92209197"/>
<dbReference type="InterPro" id="IPR018287">
    <property type="entry name" value="Hap4_TF_heteromerisation"/>
</dbReference>
<feature type="compositionally biased region" description="Low complexity" evidence="2">
    <location>
        <begin position="50"/>
        <end position="64"/>
    </location>
</feature>
<gene>
    <name evidence="4" type="ORF">LODBEIA_P40010</name>
</gene>
<organism evidence="4 5">
    <name type="scientific">Lodderomyces beijingensis</name>
    <dbReference type="NCBI Taxonomy" id="1775926"/>
    <lineage>
        <taxon>Eukaryota</taxon>
        <taxon>Fungi</taxon>
        <taxon>Dikarya</taxon>
        <taxon>Ascomycota</taxon>
        <taxon>Saccharomycotina</taxon>
        <taxon>Pichiomycetes</taxon>
        <taxon>Debaryomycetaceae</taxon>
        <taxon>Candida/Lodderomyces clade</taxon>
        <taxon>Lodderomyces</taxon>
    </lineage>
</organism>
<feature type="domain" description="Hap4 transcription factor heteromerisation" evidence="3">
    <location>
        <begin position="73"/>
        <end position="88"/>
    </location>
</feature>
<feature type="region of interest" description="Disordered" evidence="2">
    <location>
        <begin position="46"/>
        <end position="137"/>
    </location>
</feature>
<keyword evidence="5" id="KW-1185">Reference proteome</keyword>
<evidence type="ECO:0000256" key="1">
    <source>
        <dbReference type="ARBA" id="ARBA00023242"/>
    </source>
</evidence>
<dbReference type="RefSeq" id="XP_066830939.1">
    <property type="nucleotide sequence ID" value="XM_066974175.1"/>
</dbReference>
<evidence type="ECO:0000256" key="2">
    <source>
        <dbReference type="SAM" id="MobiDB-lite"/>
    </source>
</evidence>
<protein>
    <recommendedName>
        <fullName evidence="3">Hap4 transcription factor heteromerisation domain-containing protein</fullName>
    </recommendedName>
</protein>
<accession>A0ABP0ZNS9</accession>
<reference evidence="4 5" key="1">
    <citation type="submission" date="2024-03" db="EMBL/GenBank/DDBJ databases">
        <authorList>
            <person name="Brejova B."/>
        </authorList>
    </citation>
    <scope>NUCLEOTIDE SEQUENCE [LARGE SCALE GENOMIC DNA]</scope>
    <source>
        <strain evidence="4 5">CBS 14171</strain>
    </source>
</reference>
<dbReference type="Pfam" id="PF10297">
    <property type="entry name" value="Hap4_Hap_bind"/>
    <property type="match status" value="1"/>
</dbReference>